<dbReference type="AlphaFoldDB" id="A0A424YWS7"/>
<dbReference type="GO" id="GO:0004853">
    <property type="term" value="F:uroporphyrinogen decarboxylase activity"/>
    <property type="evidence" value="ECO:0007669"/>
    <property type="project" value="InterPro"/>
</dbReference>
<dbReference type="GO" id="GO:0032259">
    <property type="term" value="P:methylation"/>
    <property type="evidence" value="ECO:0007669"/>
    <property type="project" value="UniProtKB-KW"/>
</dbReference>
<dbReference type="InterPro" id="IPR038071">
    <property type="entry name" value="UROD/MetE-like_sf"/>
</dbReference>
<accession>A0A424YWS7</accession>
<dbReference type="PANTHER" id="PTHR47099">
    <property type="entry name" value="METHYLCOBAMIDE:COM METHYLTRANSFERASE MTBA"/>
    <property type="match status" value="1"/>
</dbReference>
<feature type="domain" description="Uroporphyrinogen decarboxylase (URO-D)" evidence="1">
    <location>
        <begin position="1"/>
        <end position="52"/>
    </location>
</feature>
<sequence length="54" mass="5718">PFSLLSGTPDKIKDDVTRALSEGIDVVAPGCGIAPNTPLENVKALVSGRDEYYQ</sequence>
<dbReference type="GO" id="GO:0008168">
    <property type="term" value="F:methyltransferase activity"/>
    <property type="evidence" value="ECO:0007669"/>
    <property type="project" value="UniProtKB-KW"/>
</dbReference>
<feature type="non-terminal residue" evidence="2">
    <location>
        <position position="1"/>
    </location>
</feature>
<evidence type="ECO:0000259" key="1">
    <source>
        <dbReference type="Pfam" id="PF01208"/>
    </source>
</evidence>
<dbReference type="Proteomes" id="UP000284763">
    <property type="component" value="Unassembled WGS sequence"/>
</dbReference>
<dbReference type="Pfam" id="PF01208">
    <property type="entry name" value="URO-D"/>
    <property type="match status" value="1"/>
</dbReference>
<dbReference type="InterPro" id="IPR052024">
    <property type="entry name" value="Methanogen_methyltrans"/>
</dbReference>
<reference evidence="2 3" key="1">
    <citation type="submission" date="2018-08" db="EMBL/GenBank/DDBJ databases">
        <title>The metabolism and importance of syntrophic acetate oxidation coupled to methane or sulfide production in haloalkaline environments.</title>
        <authorList>
            <person name="Timmers P.H.A."/>
            <person name="Vavourakis C.D."/>
            <person name="Sorokin D.Y."/>
            <person name="Sinninghe Damste J.S."/>
            <person name="Muyzer G."/>
            <person name="Stams A.J.M."/>
            <person name="Plugge C.M."/>
        </authorList>
    </citation>
    <scope>NUCLEOTIDE SEQUENCE [LARGE SCALE GENOMIC DNA]</scope>
    <source>
        <strain evidence="2">MSAO_Arc3</strain>
    </source>
</reference>
<dbReference type="SUPFAM" id="SSF51726">
    <property type="entry name" value="UROD/MetE-like"/>
    <property type="match status" value="1"/>
</dbReference>
<organism evidence="2 3">
    <name type="scientific">Methanosalsum natronophilum</name>
    <dbReference type="NCBI Taxonomy" id="768733"/>
    <lineage>
        <taxon>Archaea</taxon>
        <taxon>Methanobacteriati</taxon>
        <taxon>Methanobacteriota</taxon>
        <taxon>Stenosarchaea group</taxon>
        <taxon>Methanomicrobia</taxon>
        <taxon>Methanosarcinales</taxon>
        <taxon>Methanosarcinaceae</taxon>
        <taxon>Methanosalsum</taxon>
    </lineage>
</organism>
<name>A0A424YWS7_9EURY</name>
<evidence type="ECO:0000313" key="3">
    <source>
        <dbReference type="Proteomes" id="UP000284763"/>
    </source>
</evidence>
<keyword evidence="2" id="KW-0489">Methyltransferase</keyword>
<dbReference type="EMBL" id="QZAB01000368">
    <property type="protein sequence ID" value="RQD84282.1"/>
    <property type="molecule type" value="Genomic_DNA"/>
</dbReference>
<dbReference type="Gene3D" id="3.20.20.210">
    <property type="match status" value="1"/>
</dbReference>
<gene>
    <name evidence="2" type="ORF">D5R95_05855</name>
</gene>
<comment type="caution">
    <text evidence="2">The sequence shown here is derived from an EMBL/GenBank/DDBJ whole genome shotgun (WGS) entry which is preliminary data.</text>
</comment>
<protein>
    <submittedName>
        <fullName evidence="2">Methylcobamide--CoM methyltransferase</fullName>
    </submittedName>
</protein>
<dbReference type="InterPro" id="IPR000257">
    <property type="entry name" value="Uroporphyrinogen_deCOase"/>
</dbReference>
<evidence type="ECO:0000313" key="2">
    <source>
        <dbReference type="EMBL" id="RQD84282.1"/>
    </source>
</evidence>
<dbReference type="PANTHER" id="PTHR47099:SF1">
    <property type="entry name" value="METHYLCOBAMIDE:COM METHYLTRANSFERASE MTBA"/>
    <property type="match status" value="1"/>
</dbReference>
<keyword evidence="2" id="KW-0808">Transferase</keyword>
<dbReference type="GO" id="GO:0006779">
    <property type="term" value="P:porphyrin-containing compound biosynthetic process"/>
    <property type="evidence" value="ECO:0007669"/>
    <property type="project" value="InterPro"/>
</dbReference>
<proteinExistence type="predicted"/>